<evidence type="ECO:0000313" key="3">
    <source>
        <dbReference type="Proteomes" id="UP000007115"/>
    </source>
</evidence>
<dbReference type="Proteomes" id="UP000007115">
    <property type="component" value="Unassembled WGS sequence"/>
</dbReference>
<name>G9N4N5_HYPVG</name>
<proteinExistence type="predicted"/>
<feature type="region of interest" description="Disordered" evidence="1">
    <location>
        <begin position="265"/>
        <end position="286"/>
    </location>
</feature>
<sequence length="352" mass="39324">MDLDPAQNKTRQKTETDRDRRKPSKLEDNTGIVFFSFFPVPPQHPPPPPPFPSYRAASCLRETQTGVAAGQLESAVAERPNPKHRPYRRLASASMYYSYYSYYSYFNYWAYNGVPYTGRRESGASKYPPIHFGTAAGETWGIHWAERSATLMHRCLVSGSLCTAALELFALLCADFASFELGMRRYWDCTYVLPRGDLQREYGVYVLVLYYSKVPTLELTNIHQTEQTESSINSPGTYEYSAEPSPAVLLYVVLLPLCLHVPLPASSSSPPPPQPNIKPGCPSDMPNDDKTHDLAKYCPEGMLLLKTRCQQGCPTDGGLYTVSEMMATPPCQCGPASAVVLSNSEKYRRPLI</sequence>
<dbReference type="GeneID" id="25790308"/>
<reference evidence="2 3" key="1">
    <citation type="journal article" date="2011" name="Genome Biol.">
        <title>Comparative genome sequence analysis underscores mycoparasitism as the ancestral life style of Trichoderma.</title>
        <authorList>
            <person name="Kubicek C.P."/>
            <person name="Herrera-Estrella A."/>
            <person name="Seidl-Seiboth V."/>
            <person name="Martinez D.A."/>
            <person name="Druzhinina I.S."/>
            <person name="Thon M."/>
            <person name="Zeilinger S."/>
            <person name="Casas-Flores S."/>
            <person name="Horwitz B.A."/>
            <person name="Mukherjee P.K."/>
            <person name="Mukherjee M."/>
            <person name="Kredics L."/>
            <person name="Alcaraz L.D."/>
            <person name="Aerts A."/>
            <person name="Antal Z."/>
            <person name="Atanasova L."/>
            <person name="Cervantes-Badillo M.G."/>
            <person name="Challacombe J."/>
            <person name="Chertkov O."/>
            <person name="McCluskey K."/>
            <person name="Coulpier F."/>
            <person name="Deshpande N."/>
            <person name="von Doehren H."/>
            <person name="Ebbole D.J."/>
            <person name="Esquivel-Naranjo E.U."/>
            <person name="Fekete E."/>
            <person name="Flipphi M."/>
            <person name="Glaser F."/>
            <person name="Gomez-Rodriguez E.Y."/>
            <person name="Gruber S."/>
            <person name="Han C."/>
            <person name="Henrissat B."/>
            <person name="Hermosa R."/>
            <person name="Hernandez-Onate M."/>
            <person name="Karaffa L."/>
            <person name="Kosti I."/>
            <person name="Le Crom S."/>
            <person name="Lindquist E."/>
            <person name="Lucas S."/>
            <person name="Luebeck M."/>
            <person name="Luebeck P.S."/>
            <person name="Margeot A."/>
            <person name="Metz B."/>
            <person name="Misra M."/>
            <person name="Nevalainen H."/>
            <person name="Omann M."/>
            <person name="Packer N."/>
            <person name="Perrone G."/>
            <person name="Uresti-Rivera E.E."/>
            <person name="Salamov A."/>
            <person name="Schmoll M."/>
            <person name="Seiboth B."/>
            <person name="Shapiro H."/>
            <person name="Sukno S."/>
            <person name="Tamayo-Ramos J.A."/>
            <person name="Tisch D."/>
            <person name="Wiest A."/>
            <person name="Wilkinson H.H."/>
            <person name="Zhang M."/>
            <person name="Coutinho P.M."/>
            <person name="Kenerley C.M."/>
            <person name="Monte E."/>
            <person name="Baker S.E."/>
            <person name="Grigoriev I.V."/>
        </authorList>
    </citation>
    <scope>NUCLEOTIDE SEQUENCE [LARGE SCALE GENOMIC DNA]</scope>
    <source>
        <strain evidence="3">Gv29-8 / FGSC 10586</strain>
    </source>
</reference>
<dbReference type="HOGENOM" id="CLU_787686_0_0_1"/>
<gene>
    <name evidence="2" type="ORF">TRIVIDRAFT_204689</name>
</gene>
<dbReference type="EMBL" id="ABDF02000086">
    <property type="protein sequence ID" value="EHK18559.1"/>
    <property type="molecule type" value="Genomic_DNA"/>
</dbReference>
<dbReference type="VEuPathDB" id="FungiDB:TRIVIDRAFT_204689"/>
<organism evidence="2 3">
    <name type="scientific">Hypocrea virens (strain Gv29-8 / FGSC 10586)</name>
    <name type="common">Gliocladium virens</name>
    <name type="synonym">Trichoderma virens</name>
    <dbReference type="NCBI Taxonomy" id="413071"/>
    <lineage>
        <taxon>Eukaryota</taxon>
        <taxon>Fungi</taxon>
        <taxon>Dikarya</taxon>
        <taxon>Ascomycota</taxon>
        <taxon>Pezizomycotina</taxon>
        <taxon>Sordariomycetes</taxon>
        <taxon>Hypocreomycetidae</taxon>
        <taxon>Hypocreales</taxon>
        <taxon>Hypocreaceae</taxon>
        <taxon>Trichoderma</taxon>
    </lineage>
</organism>
<dbReference type="AlphaFoldDB" id="G9N4N5"/>
<dbReference type="InParanoid" id="G9N4N5"/>
<accession>G9N4N5</accession>
<keyword evidence="3" id="KW-1185">Reference proteome</keyword>
<evidence type="ECO:0000256" key="1">
    <source>
        <dbReference type="SAM" id="MobiDB-lite"/>
    </source>
</evidence>
<dbReference type="RefSeq" id="XP_013952755.1">
    <property type="nucleotide sequence ID" value="XM_014097280.1"/>
</dbReference>
<protein>
    <submittedName>
        <fullName evidence="2">Uncharacterized protein</fullName>
    </submittedName>
</protein>
<feature type="region of interest" description="Disordered" evidence="1">
    <location>
        <begin position="1"/>
        <end position="28"/>
    </location>
</feature>
<comment type="caution">
    <text evidence="2">The sequence shown here is derived from an EMBL/GenBank/DDBJ whole genome shotgun (WGS) entry which is preliminary data.</text>
</comment>
<evidence type="ECO:0000313" key="2">
    <source>
        <dbReference type="EMBL" id="EHK18559.1"/>
    </source>
</evidence>
<feature type="compositionally biased region" description="Basic and acidic residues" evidence="1">
    <location>
        <begin position="12"/>
        <end position="28"/>
    </location>
</feature>